<dbReference type="OrthoDB" id="2943042at2"/>
<dbReference type="RefSeq" id="WP_148449934.1">
    <property type="nucleotide sequence ID" value="NZ_VSDO01000001.1"/>
</dbReference>
<protein>
    <recommendedName>
        <fullName evidence="4">YtkA-like domain-containing protein</fullName>
    </recommendedName>
</protein>
<keyword evidence="1" id="KW-0732">Signal</keyword>
<proteinExistence type="predicted"/>
<dbReference type="PROSITE" id="PS51257">
    <property type="entry name" value="PROKAR_LIPOPROTEIN"/>
    <property type="match status" value="1"/>
</dbReference>
<keyword evidence="3" id="KW-1185">Reference proteome</keyword>
<evidence type="ECO:0008006" key="4">
    <source>
        <dbReference type="Google" id="ProtNLM"/>
    </source>
</evidence>
<organism evidence="2 3">
    <name type="scientific">Paenibacillus faecis</name>
    <dbReference type="NCBI Taxonomy" id="862114"/>
    <lineage>
        <taxon>Bacteria</taxon>
        <taxon>Bacillati</taxon>
        <taxon>Bacillota</taxon>
        <taxon>Bacilli</taxon>
        <taxon>Bacillales</taxon>
        <taxon>Paenibacillaceae</taxon>
        <taxon>Paenibacillus</taxon>
    </lineage>
</organism>
<feature type="signal peptide" evidence="1">
    <location>
        <begin position="1"/>
        <end position="33"/>
    </location>
</feature>
<gene>
    <name evidence="2" type="ORF">FRY98_01565</name>
</gene>
<name>A0A5D0CYQ2_9BACL</name>
<dbReference type="EMBL" id="VSDO01000001">
    <property type="protein sequence ID" value="TYA14404.1"/>
    <property type="molecule type" value="Genomic_DNA"/>
</dbReference>
<sequence length="133" mass="14709">MSPLWRSVFSFKGFLAMVMAALLLTSCESTKMAVETNTPTSMSMKYAKFTGQKEKDIQVEKGQPLEVGFEVTTDSGQLDISLTDSQGNPSYQGKQIQTSSFVVQLDQPGNYRLEVKGKQHKGSFAISWGSLKR</sequence>
<accession>A0A5D0CYQ2</accession>
<evidence type="ECO:0000313" key="3">
    <source>
        <dbReference type="Proteomes" id="UP000325218"/>
    </source>
</evidence>
<evidence type="ECO:0000256" key="1">
    <source>
        <dbReference type="SAM" id="SignalP"/>
    </source>
</evidence>
<feature type="chain" id="PRO_5022891934" description="YtkA-like domain-containing protein" evidence="1">
    <location>
        <begin position="34"/>
        <end position="133"/>
    </location>
</feature>
<reference evidence="2 3" key="1">
    <citation type="submission" date="2019-08" db="EMBL/GenBank/DDBJ databases">
        <title>Genome sequencing of Paenibacillus faecis DSM 23593(T).</title>
        <authorList>
            <person name="Kook J.-K."/>
            <person name="Park S.-N."/>
            <person name="Lim Y.K."/>
        </authorList>
    </citation>
    <scope>NUCLEOTIDE SEQUENCE [LARGE SCALE GENOMIC DNA]</scope>
    <source>
        <strain evidence="2 3">DSM 23593</strain>
    </source>
</reference>
<evidence type="ECO:0000313" key="2">
    <source>
        <dbReference type="EMBL" id="TYA14404.1"/>
    </source>
</evidence>
<comment type="caution">
    <text evidence="2">The sequence shown here is derived from an EMBL/GenBank/DDBJ whole genome shotgun (WGS) entry which is preliminary data.</text>
</comment>
<dbReference type="Proteomes" id="UP000325218">
    <property type="component" value="Unassembled WGS sequence"/>
</dbReference>
<dbReference type="AlphaFoldDB" id="A0A5D0CYQ2"/>